<evidence type="ECO:0000256" key="1">
    <source>
        <dbReference type="ARBA" id="ARBA00001946"/>
    </source>
</evidence>
<gene>
    <name evidence="5" type="ORF">K402DRAFT_419480</name>
</gene>
<keyword evidence="6" id="KW-1185">Reference proteome</keyword>
<dbReference type="InterPro" id="IPR008949">
    <property type="entry name" value="Isoprenoid_synthase_dom_sf"/>
</dbReference>
<evidence type="ECO:0000256" key="4">
    <source>
        <dbReference type="RuleBase" id="RU366034"/>
    </source>
</evidence>
<keyword evidence="3 4" id="KW-0460">Magnesium</keyword>
<dbReference type="PANTHER" id="PTHR35201:SF4">
    <property type="entry name" value="BETA-PINACENE SYNTHASE-RELATED"/>
    <property type="match status" value="1"/>
</dbReference>
<dbReference type="InterPro" id="IPR034686">
    <property type="entry name" value="Terpene_cyclase-like_2"/>
</dbReference>
<accession>A0A6G1H682</accession>
<name>A0A6G1H682_9PEZI</name>
<dbReference type="GO" id="GO:0008299">
    <property type="term" value="P:isoprenoid biosynthetic process"/>
    <property type="evidence" value="ECO:0007669"/>
    <property type="project" value="UniProtKB-ARBA"/>
</dbReference>
<dbReference type="PANTHER" id="PTHR35201">
    <property type="entry name" value="TERPENE SYNTHASE"/>
    <property type="match status" value="1"/>
</dbReference>
<dbReference type="EMBL" id="ML977148">
    <property type="protein sequence ID" value="KAF1988665.1"/>
    <property type="molecule type" value="Genomic_DNA"/>
</dbReference>
<evidence type="ECO:0000313" key="6">
    <source>
        <dbReference type="Proteomes" id="UP000800041"/>
    </source>
</evidence>
<reference evidence="5" key="1">
    <citation type="journal article" date="2020" name="Stud. Mycol.">
        <title>101 Dothideomycetes genomes: a test case for predicting lifestyles and emergence of pathogens.</title>
        <authorList>
            <person name="Haridas S."/>
            <person name="Albert R."/>
            <person name="Binder M."/>
            <person name="Bloem J."/>
            <person name="Labutti K."/>
            <person name="Salamov A."/>
            <person name="Andreopoulos B."/>
            <person name="Baker S."/>
            <person name="Barry K."/>
            <person name="Bills G."/>
            <person name="Bluhm B."/>
            <person name="Cannon C."/>
            <person name="Castanera R."/>
            <person name="Culley D."/>
            <person name="Daum C."/>
            <person name="Ezra D."/>
            <person name="Gonzalez J."/>
            <person name="Henrissat B."/>
            <person name="Kuo A."/>
            <person name="Liang C."/>
            <person name="Lipzen A."/>
            <person name="Lutzoni F."/>
            <person name="Magnuson J."/>
            <person name="Mondo S."/>
            <person name="Nolan M."/>
            <person name="Ohm R."/>
            <person name="Pangilinan J."/>
            <person name="Park H.-J."/>
            <person name="Ramirez L."/>
            <person name="Alfaro M."/>
            <person name="Sun H."/>
            <person name="Tritt A."/>
            <person name="Yoshinaga Y."/>
            <person name="Zwiers L.-H."/>
            <person name="Turgeon B."/>
            <person name="Goodwin S."/>
            <person name="Spatafora J."/>
            <person name="Crous P."/>
            <person name="Grigoriev I."/>
        </authorList>
    </citation>
    <scope>NUCLEOTIDE SEQUENCE</scope>
    <source>
        <strain evidence="5">CBS 113979</strain>
    </source>
</reference>
<dbReference type="SUPFAM" id="SSF48576">
    <property type="entry name" value="Terpenoid synthases"/>
    <property type="match status" value="1"/>
</dbReference>
<dbReference type="Pfam" id="PF19086">
    <property type="entry name" value="Terpene_syn_C_2"/>
    <property type="match status" value="1"/>
</dbReference>
<keyword evidence="4" id="KW-0479">Metal-binding</keyword>
<dbReference type="GO" id="GO:0046872">
    <property type="term" value="F:metal ion binding"/>
    <property type="evidence" value="ECO:0007669"/>
    <property type="project" value="UniProtKB-KW"/>
</dbReference>
<dbReference type="AlphaFoldDB" id="A0A6G1H682"/>
<dbReference type="GO" id="GO:0010333">
    <property type="term" value="F:terpene synthase activity"/>
    <property type="evidence" value="ECO:0007669"/>
    <property type="project" value="InterPro"/>
</dbReference>
<dbReference type="Gene3D" id="1.10.600.10">
    <property type="entry name" value="Farnesyl Diphosphate Synthase"/>
    <property type="match status" value="1"/>
</dbReference>
<comment type="cofactor">
    <cofactor evidence="1 4">
        <name>Mg(2+)</name>
        <dbReference type="ChEBI" id="CHEBI:18420"/>
    </cofactor>
</comment>
<comment type="similarity">
    <text evidence="2 4">Belongs to the terpene synthase family.</text>
</comment>
<proteinExistence type="inferred from homology"/>
<sequence>MPLSKESHLINRHAEEHDDPDYIILPDLFKHFIAPEAPINPHSSAIRHKVEAIMMQELLLSPTQYSRHIANSYTAFSAYAFPDASAAKLKTVALWLNWVFDWHDQFDDIHEWTSHHDAANTHVENMLAVFEPNSFLSDMETPLARIYWMIWQDVQKQTSKGARDRYIQRQTDFCNAIASEVQISACPDFSSLQTYLLSPRRAAIGIQPLLNLTEYVYDLDLPDHVLSHDSIRSLEMLATEIALLQNDIVSYHKEHISARAKAEAKEGGRQILNTVALLRRQGELGEQEAYDAAEVLLEELFAKYYVARGRVPCWGREVDAQVQTYVRGMEGVLVANVNWSFITSRYFGECVQKVRETRRVKAFAPEPPLVGDVGLCEY</sequence>
<dbReference type="OrthoDB" id="2861623at2759"/>
<keyword evidence="4" id="KW-0456">Lyase</keyword>
<dbReference type="Proteomes" id="UP000800041">
    <property type="component" value="Unassembled WGS sequence"/>
</dbReference>
<evidence type="ECO:0000313" key="5">
    <source>
        <dbReference type="EMBL" id="KAF1988665.1"/>
    </source>
</evidence>
<dbReference type="EC" id="4.2.3.-" evidence="4"/>
<organism evidence="5 6">
    <name type="scientific">Aulographum hederae CBS 113979</name>
    <dbReference type="NCBI Taxonomy" id="1176131"/>
    <lineage>
        <taxon>Eukaryota</taxon>
        <taxon>Fungi</taxon>
        <taxon>Dikarya</taxon>
        <taxon>Ascomycota</taxon>
        <taxon>Pezizomycotina</taxon>
        <taxon>Dothideomycetes</taxon>
        <taxon>Pleosporomycetidae</taxon>
        <taxon>Aulographales</taxon>
        <taxon>Aulographaceae</taxon>
    </lineage>
</organism>
<evidence type="ECO:0000256" key="3">
    <source>
        <dbReference type="ARBA" id="ARBA00022842"/>
    </source>
</evidence>
<evidence type="ECO:0000256" key="2">
    <source>
        <dbReference type="ARBA" id="ARBA00006333"/>
    </source>
</evidence>
<protein>
    <recommendedName>
        <fullName evidence="4">Terpene synthase</fullName>
        <ecNumber evidence="4">4.2.3.-</ecNumber>
    </recommendedName>
</protein>